<protein>
    <recommendedName>
        <fullName evidence="5">M96 mating-specific protein family</fullName>
    </recommendedName>
</protein>
<name>A0A8T1VMN2_9STRA</name>
<gene>
    <name evidence="3" type="ORF">PHYPSEUDO_005161</name>
</gene>
<dbReference type="Proteomes" id="UP000694044">
    <property type="component" value="Unassembled WGS sequence"/>
</dbReference>
<evidence type="ECO:0000313" key="3">
    <source>
        <dbReference type="EMBL" id="KAG7382186.1"/>
    </source>
</evidence>
<proteinExistence type="predicted"/>
<feature type="coiled-coil region" evidence="1">
    <location>
        <begin position="64"/>
        <end position="118"/>
    </location>
</feature>
<organism evidence="3 4">
    <name type="scientific">Phytophthora pseudosyringae</name>
    <dbReference type="NCBI Taxonomy" id="221518"/>
    <lineage>
        <taxon>Eukaryota</taxon>
        <taxon>Sar</taxon>
        <taxon>Stramenopiles</taxon>
        <taxon>Oomycota</taxon>
        <taxon>Peronosporomycetes</taxon>
        <taxon>Peronosporales</taxon>
        <taxon>Peronosporaceae</taxon>
        <taxon>Phytophthora</taxon>
    </lineage>
</organism>
<dbReference type="OrthoDB" id="127048at2759"/>
<reference evidence="3" key="1">
    <citation type="submission" date="2021-02" db="EMBL/GenBank/DDBJ databases">
        <authorList>
            <person name="Palmer J.M."/>
        </authorList>
    </citation>
    <scope>NUCLEOTIDE SEQUENCE</scope>
    <source>
        <strain evidence="3">SCRP734</strain>
    </source>
</reference>
<evidence type="ECO:0000256" key="2">
    <source>
        <dbReference type="SAM" id="MobiDB-lite"/>
    </source>
</evidence>
<sequence>MTTSDAAFLAEVDDFLTACALPTPPPSFLLPRDSDGSGNVSPKTNANFEKTSERVAKLASTRRLQTFYREEAEVKRELAQAKDRKRRKTYRERRRVERESLQHEVATLTEQLKKTHNVFVAAWKMLADRQVAARMAAEAEQSRLVKAIADRAALLKKFQELMSQRVAALDHFPARGDIDTGTRRCQHKRVRLEPIHTDDAVFAACINELDEVYAQTDKTLRSRGLDATEPNWDVPSESWIKDPDTGYFLHGGKLTLPFDFRAICRSRWYTAPLYHRQESRQLYKRVDDPENTVALKFCITTRLASGNIASVLQRIVIRRYEENERMVIVWRLFTEGEGAFNGMNASETGWTVAVPATNSAKTGTVMVNFVRNVPMHLSSVAKRQPTVKQFAGKLVEWGSENNLQVTKTLQNLLLKGE</sequence>
<evidence type="ECO:0000313" key="4">
    <source>
        <dbReference type="Proteomes" id="UP000694044"/>
    </source>
</evidence>
<keyword evidence="4" id="KW-1185">Reference proteome</keyword>
<dbReference type="AlphaFoldDB" id="A0A8T1VMN2"/>
<dbReference type="EMBL" id="JAGDFM010000217">
    <property type="protein sequence ID" value="KAG7382186.1"/>
    <property type="molecule type" value="Genomic_DNA"/>
</dbReference>
<feature type="region of interest" description="Disordered" evidence="2">
    <location>
        <begin position="27"/>
        <end position="49"/>
    </location>
</feature>
<comment type="caution">
    <text evidence="3">The sequence shown here is derived from an EMBL/GenBank/DDBJ whole genome shotgun (WGS) entry which is preliminary data.</text>
</comment>
<accession>A0A8T1VMN2</accession>
<evidence type="ECO:0008006" key="5">
    <source>
        <dbReference type="Google" id="ProtNLM"/>
    </source>
</evidence>
<keyword evidence="1" id="KW-0175">Coiled coil</keyword>
<evidence type="ECO:0000256" key="1">
    <source>
        <dbReference type="SAM" id="Coils"/>
    </source>
</evidence>
<feature type="compositionally biased region" description="Polar residues" evidence="2">
    <location>
        <begin position="36"/>
        <end position="49"/>
    </location>
</feature>